<dbReference type="GO" id="GO:0009055">
    <property type="term" value="F:electron transfer activity"/>
    <property type="evidence" value="ECO:0007669"/>
    <property type="project" value="InterPro"/>
</dbReference>
<dbReference type="PROSITE" id="PS00079">
    <property type="entry name" value="MULTICOPPER_OXIDASE1"/>
    <property type="match status" value="1"/>
</dbReference>
<feature type="transmembrane region" description="Helical" evidence="5">
    <location>
        <begin position="20"/>
        <end position="40"/>
    </location>
</feature>
<dbReference type="Pfam" id="PF00127">
    <property type="entry name" value="Copper-bind"/>
    <property type="match status" value="2"/>
</dbReference>
<accession>A0A3G1B366</accession>
<dbReference type="EMBL" id="CP011097">
    <property type="protein sequence ID" value="AJZ76187.1"/>
    <property type="molecule type" value="Genomic_DNA"/>
</dbReference>
<keyword evidence="5" id="KW-0472">Membrane</keyword>
<evidence type="ECO:0000256" key="1">
    <source>
        <dbReference type="ARBA" id="ARBA00022448"/>
    </source>
</evidence>
<gene>
    <name evidence="7" type="ORF">SU86_007205</name>
</gene>
<name>A0A3G1B366_9ARCH</name>
<dbReference type="PANTHER" id="PTHR38439">
    <property type="entry name" value="AURACYANIN-B"/>
    <property type="match status" value="1"/>
</dbReference>
<dbReference type="RefSeq" id="WP_048186877.1">
    <property type="nucleotide sequence ID" value="NZ_CP011097.1"/>
</dbReference>
<dbReference type="GeneID" id="24874341"/>
<dbReference type="InterPro" id="IPR033138">
    <property type="entry name" value="Cu_oxidase_CS"/>
</dbReference>
<organism evidence="7 8">
    <name type="scientific">Candidatus Nitrosotenuis cloacae</name>
    <dbReference type="NCBI Taxonomy" id="1603555"/>
    <lineage>
        <taxon>Archaea</taxon>
        <taxon>Nitrososphaerota</taxon>
        <taxon>Candidatus Nitrosotenuis</taxon>
    </lineage>
</organism>
<dbReference type="GO" id="GO:0005507">
    <property type="term" value="F:copper ion binding"/>
    <property type="evidence" value="ECO:0007669"/>
    <property type="project" value="InterPro"/>
</dbReference>
<feature type="domain" description="Blue (type 1) copper" evidence="6">
    <location>
        <begin position="95"/>
        <end position="181"/>
    </location>
</feature>
<keyword evidence="2" id="KW-0479">Metal-binding</keyword>
<dbReference type="InterPro" id="IPR000923">
    <property type="entry name" value="BlueCu_1"/>
</dbReference>
<evidence type="ECO:0000259" key="6">
    <source>
        <dbReference type="Pfam" id="PF00127"/>
    </source>
</evidence>
<keyword evidence="1" id="KW-0813">Transport</keyword>
<dbReference type="AlphaFoldDB" id="A0A3G1B366"/>
<keyword evidence="5" id="KW-0812">Transmembrane</keyword>
<evidence type="ECO:0000313" key="7">
    <source>
        <dbReference type="EMBL" id="AJZ76187.1"/>
    </source>
</evidence>
<dbReference type="InterPro" id="IPR008972">
    <property type="entry name" value="Cupredoxin"/>
</dbReference>
<dbReference type="Proteomes" id="UP000266745">
    <property type="component" value="Chromosome"/>
</dbReference>
<evidence type="ECO:0000256" key="2">
    <source>
        <dbReference type="ARBA" id="ARBA00022723"/>
    </source>
</evidence>
<dbReference type="OrthoDB" id="4392at2157"/>
<keyword evidence="3" id="KW-0249">Electron transport</keyword>
<dbReference type="PANTHER" id="PTHR38439:SF3">
    <property type="entry name" value="COPPER-RESISTANT CUPROPROTEIN COPI"/>
    <property type="match status" value="1"/>
</dbReference>
<proteinExistence type="predicted"/>
<reference evidence="7 8" key="1">
    <citation type="journal article" date="2016" name="Sci. Rep.">
        <title>A novel ammonia-oxidizing archaeon from wastewater treatment plant: Its enrichment, physiological and genomic characteristics.</title>
        <authorList>
            <person name="Li Y."/>
            <person name="Ding K."/>
            <person name="Wen X."/>
            <person name="Zhang B."/>
            <person name="Shen B."/>
            <person name="Yang Y."/>
        </authorList>
    </citation>
    <scope>NUCLEOTIDE SEQUENCE [LARGE SCALE GENOMIC DNA]</scope>
    <source>
        <strain evidence="7 8">SAT1</strain>
    </source>
</reference>
<dbReference type="InterPro" id="IPR050845">
    <property type="entry name" value="Cu-binding_ET"/>
</dbReference>
<keyword evidence="5" id="KW-1133">Transmembrane helix</keyword>
<evidence type="ECO:0000313" key="8">
    <source>
        <dbReference type="Proteomes" id="UP000266745"/>
    </source>
</evidence>
<dbReference type="STRING" id="1603555.SU86_007205"/>
<evidence type="ECO:0000256" key="3">
    <source>
        <dbReference type="ARBA" id="ARBA00022982"/>
    </source>
</evidence>
<feature type="domain" description="Blue (type 1) copper" evidence="6">
    <location>
        <begin position="226"/>
        <end position="314"/>
    </location>
</feature>
<evidence type="ECO:0000256" key="5">
    <source>
        <dbReference type="SAM" id="Phobius"/>
    </source>
</evidence>
<dbReference type="InterPro" id="IPR028871">
    <property type="entry name" value="BlueCu_1_BS"/>
</dbReference>
<dbReference type="KEGG" id="tah:SU86_007205"/>
<dbReference type="SUPFAM" id="SSF49503">
    <property type="entry name" value="Cupredoxins"/>
    <property type="match status" value="2"/>
</dbReference>
<dbReference type="Gene3D" id="2.60.40.420">
    <property type="entry name" value="Cupredoxins - blue copper proteins"/>
    <property type="match status" value="2"/>
</dbReference>
<evidence type="ECO:0000256" key="4">
    <source>
        <dbReference type="ARBA" id="ARBA00023008"/>
    </source>
</evidence>
<protein>
    <recommendedName>
        <fullName evidence="6">Blue (type 1) copper domain-containing protein</fullName>
    </recommendedName>
</protein>
<sequence length="314" mass="32803">MSHEAPIYRTSPARTAKMMAIMCGVCIAGGILFFTFWDYWISMPPGNQVVAGGHKEGPAVATGKTIPVTLNFIESSDFKQLSFNALPGEEGHNPTIQASVGDKVEFAIANNGKSFHAFGVTPAKEGFGDVLAGTEVASANSPLKPGQSGSSAFIPTSEGTFYYICTVPGHREMGMVGEIIVGPKGAAPTAAAPTGISHTFDLNFVESSDFKQLAFNALTGEEGHNPEIKVKSGDTVTIKSANNGISFHSFGVVSNPDDVSSIVFNSAIGSMNNPIKPKEAKEVTFTAGAPGSYNYICTVPGHAALGMKGSFIVE</sequence>
<keyword evidence="8" id="KW-1185">Reference proteome</keyword>
<dbReference type="PROSITE" id="PS00196">
    <property type="entry name" value="COPPER_BLUE"/>
    <property type="match status" value="2"/>
</dbReference>
<keyword evidence="4" id="KW-0186">Copper</keyword>